<evidence type="ECO:0000313" key="6">
    <source>
        <dbReference type="Proteomes" id="UP001189429"/>
    </source>
</evidence>
<proteinExistence type="predicted"/>
<keyword evidence="2" id="KW-0378">Hydrolase</keyword>
<gene>
    <name evidence="5" type="ORF">PCOR1329_LOCUS7822</name>
</gene>
<accession>A0ABN9Q1U3</accession>
<dbReference type="InterPro" id="IPR036412">
    <property type="entry name" value="HAD-like_sf"/>
</dbReference>
<evidence type="ECO:0000256" key="4">
    <source>
        <dbReference type="SAM" id="MobiDB-lite"/>
    </source>
</evidence>
<dbReference type="EMBL" id="CAUYUJ010002125">
    <property type="protein sequence ID" value="CAK0799330.1"/>
    <property type="molecule type" value="Genomic_DNA"/>
</dbReference>
<keyword evidence="3" id="KW-0460">Magnesium</keyword>
<comment type="caution">
    <text evidence="5">The sequence shown here is derived from an EMBL/GenBank/DDBJ whole genome shotgun (WGS) entry which is preliminary data.</text>
</comment>
<keyword evidence="6" id="KW-1185">Reference proteome</keyword>
<dbReference type="InterPro" id="IPR006439">
    <property type="entry name" value="HAD-SF_hydro_IA"/>
</dbReference>
<feature type="region of interest" description="Disordered" evidence="4">
    <location>
        <begin position="247"/>
        <end position="267"/>
    </location>
</feature>
<protein>
    <submittedName>
        <fullName evidence="5">Uncharacterized protein</fullName>
    </submittedName>
</protein>
<evidence type="ECO:0000256" key="2">
    <source>
        <dbReference type="ARBA" id="ARBA00022801"/>
    </source>
</evidence>
<organism evidence="5 6">
    <name type="scientific">Prorocentrum cordatum</name>
    <dbReference type="NCBI Taxonomy" id="2364126"/>
    <lineage>
        <taxon>Eukaryota</taxon>
        <taxon>Sar</taxon>
        <taxon>Alveolata</taxon>
        <taxon>Dinophyceae</taxon>
        <taxon>Prorocentrales</taxon>
        <taxon>Prorocentraceae</taxon>
        <taxon>Prorocentrum</taxon>
    </lineage>
</organism>
<dbReference type="InterPro" id="IPR023214">
    <property type="entry name" value="HAD_sf"/>
</dbReference>
<dbReference type="PANTHER" id="PTHR46470">
    <property type="entry name" value="N-ACYLNEURAMINATE-9-PHOSPHATASE"/>
    <property type="match status" value="1"/>
</dbReference>
<dbReference type="Proteomes" id="UP001189429">
    <property type="component" value="Unassembled WGS sequence"/>
</dbReference>
<dbReference type="SUPFAM" id="SSF56784">
    <property type="entry name" value="HAD-like"/>
    <property type="match status" value="1"/>
</dbReference>
<evidence type="ECO:0000256" key="1">
    <source>
        <dbReference type="ARBA" id="ARBA00001946"/>
    </source>
</evidence>
<comment type="cofactor">
    <cofactor evidence="1">
        <name>Mg(2+)</name>
        <dbReference type="ChEBI" id="CHEBI:18420"/>
    </cofactor>
</comment>
<name>A0ABN9Q1U3_9DINO</name>
<dbReference type="NCBIfam" id="TIGR01549">
    <property type="entry name" value="HAD-SF-IA-v1"/>
    <property type="match status" value="1"/>
</dbReference>
<dbReference type="InterPro" id="IPR051400">
    <property type="entry name" value="HAD-like_hydrolase"/>
</dbReference>
<dbReference type="Gene3D" id="3.40.50.1000">
    <property type="entry name" value="HAD superfamily/HAD-like"/>
    <property type="match status" value="1"/>
</dbReference>
<evidence type="ECO:0000313" key="5">
    <source>
        <dbReference type="EMBL" id="CAK0799330.1"/>
    </source>
</evidence>
<dbReference type="Pfam" id="PF00702">
    <property type="entry name" value="Hydrolase"/>
    <property type="match status" value="1"/>
</dbReference>
<dbReference type="SFLD" id="SFLDG01129">
    <property type="entry name" value="C1.5:_HAD__Beta-PGM__Phosphata"/>
    <property type="match status" value="1"/>
</dbReference>
<evidence type="ECO:0000256" key="3">
    <source>
        <dbReference type="ARBA" id="ARBA00022842"/>
    </source>
</evidence>
<dbReference type="Gene3D" id="1.20.120.1600">
    <property type="match status" value="1"/>
</dbReference>
<sequence length="267" mass="29020">MVIGNVGCVVFDLDDTLWNAKEELDACYEAMCVAISETRPEFQASISDQDSFRDEMKTTMSNNPDKKHDFNFVRTETLSRLTDAETATIAFDAWLQRRNRPTFFPGALEALQELRDTGIKIGTLTDGNADVSVIGALEAIVDFHVSAVEAGAPKPDRRAFALCEARSGCAPANIVMVGDNIEKDVLGAQSAGWKSIWVQPSFAEVAFAGSAYDLSGSKTFSEEEAKKAADANVKHVVEVKDILRSWAGDNDGDGQSPVKGLKCTEDR</sequence>
<reference evidence="5" key="1">
    <citation type="submission" date="2023-10" db="EMBL/GenBank/DDBJ databases">
        <authorList>
            <person name="Chen Y."/>
            <person name="Shah S."/>
            <person name="Dougan E. K."/>
            <person name="Thang M."/>
            <person name="Chan C."/>
        </authorList>
    </citation>
    <scope>NUCLEOTIDE SEQUENCE [LARGE SCALE GENOMIC DNA]</scope>
</reference>
<dbReference type="PANTHER" id="PTHR46470:SF3">
    <property type="entry name" value="N-ACYLNEURAMINATE-9-PHOSPHATASE"/>
    <property type="match status" value="1"/>
</dbReference>
<dbReference type="SFLD" id="SFLDS00003">
    <property type="entry name" value="Haloacid_Dehalogenase"/>
    <property type="match status" value="1"/>
</dbReference>